<evidence type="ECO:0000256" key="1">
    <source>
        <dbReference type="SAM" id="MobiDB-lite"/>
    </source>
</evidence>
<dbReference type="InterPro" id="IPR014790">
    <property type="entry name" value="MutL_C"/>
</dbReference>
<dbReference type="SUPFAM" id="SSF118116">
    <property type="entry name" value="DNA mismatch repair protein MutL"/>
    <property type="match status" value="1"/>
</dbReference>
<dbReference type="Gene3D" id="3.30.230.10">
    <property type="match status" value="1"/>
</dbReference>
<dbReference type="GO" id="GO:0016887">
    <property type="term" value="F:ATP hydrolysis activity"/>
    <property type="evidence" value="ECO:0007669"/>
    <property type="project" value="InterPro"/>
</dbReference>
<dbReference type="InterPro" id="IPR037198">
    <property type="entry name" value="MutL_C_sf"/>
</dbReference>
<dbReference type="Pfam" id="PF08676">
    <property type="entry name" value="MutL_C"/>
    <property type="match status" value="1"/>
</dbReference>
<dbReference type="PANTHER" id="PTHR10073">
    <property type="entry name" value="DNA MISMATCH REPAIR PROTEIN MLH, PMS, MUTL"/>
    <property type="match status" value="1"/>
</dbReference>
<dbReference type="GO" id="GO:0006298">
    <property type="term" value="P:mismatch repair"/>
    <property type="evidence" value="ECO:0007669"/>
    <property type="project" value="InterPro"/>
</dbReference>
<organism evidence="3">
    <name type="scientific">Lepeophtheirus salmonis</name>
    <name type="common">Salmon louse</name>
    <name type="synonym">Caligus salmonis</name>
    <dbReference type="NCBI Taxonomy" id="72036"/>
    <lineage>
        <taxon>Eukaryota</taxon>
        <taxon>Metazoa</taxon>
        <taxon>Ecdysozoa</taxon>
        <taxon>Arthropoda</taxon>
        <taxon>Crustacea</taxon>
        <taxon>Multicrustacea</taxon>
        <taxon>Hexanauplia</taxon>
        <taxon>Copepoda</taxon>
        <taxon>Siphonostomatoida</taxon>
        <taxon>Caligidae</taxon>
        <taxon>Lepeophtheirus</taxon>
    </lineage>
</organism>
<feature type="region of interest" description="Disordered" evidence="1">
    <location>
        <begin position="603"/>
        <end position="624"/>
    </location>
</feature>
<reference evidence="3" key="1">
    <citation type="submission" date="2014-05" db="EMBL/GenBank/DDBJ databases">
        <authorList>
            <person name="Chronopoulou M."/>
        </authorList>
    </citation>
    <scope>NUCLEOTIDE SEQUENCE</scope>
    <source>
        <tissue evidence="3">Whole organism</tissue>
    </source>
</reference>
<dbReference type="GO" id="GO:0140664">
    <property type="term" value="F:ATP-dependent DNA damage sensor activity"/>
    <property type="evidence" value="ECO:0007669"/>
    <property type="project" value="InterPro"/>
</dbReference>
<dbReference type="AlphaFoldDB" id="A0A0K2T1Q7"/>
<dbReference type="Gene3D" id="3.30.1540.20">
    <property type="entry name" value="MutL, C-terminal domain, dimerisation subdomain"/>
    <property type="match status" value="1"/>
</dbReference>
<dbReference type="GO" id="GO:0032300">
    <property type="term" value="C:mismatch repair complex"/>
    <property type="evidence" value="ECO:0007669"/>
    <property type="project" value="InterPro"/>
</dbReference>
<name>A0A0K2T1Q7_LEPSM</name>
<dbReference type="InterPro" id="IPR042121">
    <property type="entry name" value="MutL_C_regsub"/>
</dbReference>
<evidence type="ECO:0000259" key="2">
    <source>
        <dbReference type="SMART" id="SM00853"/>
    </source>
</evidence>
<protein>
    <submittedName>
        <fullName evidence="3">Putative LOC575007 [Strongylocentrotus purpuratus]</fullName>
    </submittedName>
</protein>
<dbReference type="InterPro" id="IPR042120">
    <property type="entry name" value="MutL_C_dimsub"/>
</dbReference>
<dbReference type="OrthoDB" id="429932at2759"/>
<accession>A0A0K2T1Q7</accession>
<dbReference type="InterPro" id="IPR020568">
    <property type="entry name" value="Ribosomal_Su5_D2-typ_SF"/>
</dbReference>
<dbReference type="InterPro" id="IPR014721">
    <property type="entry name" value="Ribsml_uS5_D2-typ_fold_subgr"/>
</dbReference>
<dbReference type="Gene3D" id="3.30.1370.100">
    <property type="entry name" value="MutL, C-terminal domain, regulatory subdomain"/>
    <property type="match status" value="1"/>
</dbReference>
<dbReference type="PANTHER" id="PTHR10073:SF47">
    <property type="entry name" value="DNA MISMATCH REPAIR PROTEIN MLH3"/>
    <property type="match status" value="1"/>
</dbReference>
<dbReference type="GO" id="GO:0005524">
    <property type="term" value="F:ATP binding"/>
    <property type="evidence" value="ECO:0007669"/>
    <property type="project" value="InterPro"/>
</dbReference>
<dbReference type="SUPFAM" id="SSF54211">
    <property type="entry name" value="Ribosomal protein S5 domain 2-like"/>
    <property type="match status" value="1"/>
</dbReference>
<dbReference type="SMART" id="SM00853">
    <property type="entry name" value="MutL_C"/>
    <property type="match status" value="1"/>
</dbReference>
<dbReference type="EMBL" id="HACA01002035">
    <property type="protein sequence ID" value="CDW19396.1"/>
    <property type="molecule type" value="Transcribed_RNA"/>
</dbReference>
<feature type="domain" description="MutL C-terminal dimerisation" evidence="2">
    <location>
        <begin position="802"/>
        <end position="964"/>
    </location>
</feature>
<sequence>MSDKRIFPLRPKVRERLHEKSSTPGSLLLMVESFIYRALAAGATRILIELDLSPSVYKLRFMDDGKPIGYKEIPSNWIKSSRRVQISSENHCWIFREGKFEENSTRNVDNEGPMHNEMIFSDFLYLSPVRQRILHPYRDVEEIRIQVVVPYSLLHFDVHFMLTESRTKEIVYSVKGNCKSRKQRFISHLNYCKIPFSESHMREISQKLEVFHVIGLMSTLGIPEDKHQFLFLNGRSIQKTKWHGYINGIVHKYSIHASASSNPCYILAIKCPENEYNIMYESKRMKVEFVRYKLLTELLKNTILTFLSQNGIGAHLKHVQNRKGPRINASSFSMSGVTPLESTSKEDPRILAHVLKRKQDLSQFQIADLHDGVRKGLPAQKLRVVDSVQGLNNVLDDDLLLNKFVKEDDVMSSARSADFPDIFGVRSQSLKNTSSLHSSSSSCRSYDKNNREVASYAFLNNSMDEECSDFPLSSTLTNRIIQNVSPMETKFSMDVSNTTAASHNYSAILESTDDPSISGDRFLNIGHCSPPPFNFIELDNFQQQPENCVEDESVENKLVDTLNVDVTGYSEDNSFCRKFRSKSSKKIYKEFLLQQMKQIQQKIDQLNEEESSPDHDASQELQSVETPKKVPGIVIQSQITTTQLQVDPESKSCPTEEIHATFRVIDQTLAYPEDSILKSSKIPYGWIKKSLTSGEDIFIHLESGFTVNSIKEISQKSNPPHNKKLLDVVRDRGSFPENTGMDKPNIKSDQANQLIQSWKNPVIKSIEDNILSTVSKPDGGGRTVNAVENMKFDKSVFQNLKVLYQLDNKVIVTLLNDEVVVLLDQHAVHERIRLEKLIKDNYLDNNVSSSELTTPVAISISASISRFLLEYPYVLSRFGLKTLEISSEDILVFTHVPNCFIYQGSNESKYNTNTPLKELIILLCNDIYQNILDLGTETKILPKTIQDVLNSQACRGAIKFGDPLSLKECDDLIQDLQYCQTPFQCAHGRPSIAPIINLNTLKISSAYRKEQFYRVNFIKLKYNRFVK</sequence>
<evidence type="ECO:0000313" key="3">
    <source>
        <dbReference type="EMBL" id="CDW19396.1"/>
    </source>
</evidence>
<proteinExistence type="predicted"/>
<dbReference type="InterPro" id="IPR038973">
    <property type="entry name" value="MutL/Mlh/Pms-like"/>
</dbReference>